<organism evidence="1 2">
    <name type="scientific">Plasmopara halstedii</name>
    <name type="common">Downy mildew of sunflower</name>
    <dbReference type="NCBI Taxonomy" id="4781"/>
    <lineage>
        <taxon>Eukaryota</taxon>
        <taxon>Sar</taxon>
        <taxon>Stramenopiles</taxon>
        <taxon>Oomycota</taxon>
        <taxon>Peronosporomycetes</taxon>
        <taxon>Peronosporales</taxon>
        <taxon>Peronosporaceae</taxon>
        <taxon>Plasmopara</taxon>
    </lineage>
</organism>
<dbReference type="EMBL" id="CCYD01000041">
    <property type="protein sequence ID" value="CEG35401.1"/>
    <property type="molecule type" value="Genomic_DNA"/>
</dbReference>
<evidence type="ECO:0000313" key="1">
    <source>
        <dbReference type="EMBL" id="CEG35401.1"/>
    </source>
</evidence>
<dbReference type="AlphaFoldDB" id="A0A0P1A5K8"/>
<protein>
    <submittedName>
        <fullName evidence="1">Uncharacterized protein</fullName>
    </submittedName>
</protein>
<reference evidence="2" key="1">
    <citation type="submission" date="2014-09" db="EMBL/GenBank/DDBJ databases">
        <authorList>
            <person name="Sharma Rahul"/>
            <person name="Thines Marco"/>
        </authorList>
    </citation>
    <scope>NUCLEOTIDE SEQUENCE [LARGE SCALE GENOMIC DNA]</scope>
</reference>
<dbReference type="RefSeq" id="XP_024571770.1">
    <property type="nucleotide sequence ID" value="XM_024723770.1"/>
</dbReference>
<name>A0A0P1A5K8_PLAHL</name>
<proteinExistence type="predicted"/>
<keyword evidence="2" id="KW-1185">Reference proteome</keyword>
<dbReference type="Proteomes" id="UP000054928">
    <property type="component" value="Unassembled WGS sequence"/>
</dbReference>
<evidence type="ECO:0000313" key="2">
    <source>
        <dbReference type="Proteomes" id="UP000054928"/>
    </source>
</evidence>
<sequence>MANKRYAVKDDKAIRAISRVLVEQLDLVKVDLNEFHALESEKDFWDRELILERLFQAGPVEATSDLETLRTKLSPDQIDRLITQYNKKMEGKNWDDQFSLLTGKSAAHAKKYMVSQTDEEAKLLNAWMTEFTSETGHHFDIPSILRPE</sequence>
<dbReference type="GeneID" id="36404578"/>
<accession>A0A0P1A5K8</accession>